<keyword evidence="1" id="KW-0808">Transferase</keyword>
<dbReference type="PANTHER" id="PTHR23079">
    <property type="entry name" value="RNA-DEPENDENT RNA POLYMERASE"/>
    <property type="match status" value="1"/>
</dbReference>
<dbReference type="EC" id="2.7.7.48" evidence="1"/>
<dbReference type="OrthoDB" id="6513042at2759"/>
<reference evidence="5" key="1">
    <citation type="submission" date="2016-06" db="UniProtKB">
        <authorList>
            <consortium name="WormBaseParasite"/>
        </authorList>
    </citation>
    <scope>IDENTIFICATION</scope>
</reference>
<keyword evidence="1" id="KW-0696">RNA-directed RNA polymerase</keyword>
<dbReference type="Pfam" id="PF05183">
    <property type="entry name" value="RdRP"/>
    <property type="match status" value="1"/>
</dbReference>
<organism evidence="5">
    <name type="scientific">Gongylonema pulchrum</name>
    <dbReference type="NCBI Taxonomy" id="637853"/>
    <lineage>
        <taxon>Eukaryota</taxon>
        <taxon>Metazoa</taxon>
        <taxon>Ecdysozoa</taxon>
        <taxon>Nematoda</taxon>
        <taxon>Chromadorea</taxon>
        <taxon>Rhabditida</taxon>
        <taxon>Spirurina</taxon>
        <taxon>Spiruromorpha</taxon>
        <taxon>Spiruroidea</taxon>
        <taxon>Gongylonematidae</taxon>
        <taxon>Gongylonema</taxon>
    </lineage>
</organism>
<evidence type="ECO:0000313" key="5">
    <source>
        <dbReference type="WBParaSite" id="GPUH_0000217901-mRNA-1"/>
    </source>
</evidence>
<dbReference type="PANTHER" id="PTHR23079:SF57">
    <property type="entry name" value="RNA-DIRECTED RNA POLYMERASE"/>
    <property type="match status" value="1"/>
</dbReference>
<dbReference type="InterPro" id="IPR057596">
    <property type="entry name" value="RDRP_core"/>
</dbReference>
<keyword evidence="1" id="KW-0548">Nucleotidyltransferase</keyword>
<dbReference type="GO" id="GO:0003723">
    <property type="term" value="F:RNA binding"/>
    <property type="evidence" value="ECO:0007669"/>
    <property type="project" value="UniProtKB-KW"/>
</dbReference>
<dbReference type="Proteomes" id="UP000271098">
    <property type="component" value="Unassembled WGS sequence"/>
</dbReference>
<proteinExistence type="inferred from homology"/>
<comment type="catalytic activity">
    <reaction evidence="1">
        <text>RNA(n) + a ribonucleoside 5'-triphosphate = RNA(n+1) + diphosphate</text>
        <dbReference type="Rhea" id="RHEA:21248"/>
        <dbReference type="Rhea" id="RHEA-COMP:14527"/>
        <dbReference type="Rhea" id="RHEA-COMP:17342"/>
        <dbReference type="ChEBI" id="CHEBI:33019"/>
        <dbReference type="ChEBI" id="CHEBI:61557"/>
        <dbReference type="ChEBI" id="CHEBI:140395"/>
        <dbReference type="EC" id="2.7.7.48"/>
    </reaction>
</comment>
<evidence type="ECO:0000259" key="2">
    <source>
        <dbReference type="Pfam" id="PF05183"/>
    </source>
</evidence>
<dbReference type="GO" id="GO:0031380">
    <property type="term" value="C:nuclear RNA-directed RNA polymerase complex"/>
    <property type="evidence" value="ECO:0007669"/>
    <property type="project" value="TreeGrafter"/>
</dbReference>
<evidence type="ECO:0000313" key="4">
    <source>
        <dbReference type="Proteomes" id="UP000271098"/>
    </source>
</evidence>
<accession>A0A183D0D3</accession>
<feature type="domain" description="RDRP core" evidence="2">
    <location>
        <begin position="89"/>
        <end position="218"/>
    </location>
</feature>
<name>A0A183D0D3_9BILA</name>
<sequence length="221" mass="25070">MLHVAHLTESLITLNWTRTNTPGIVSPTTVFLTIEVLERLINSVDEAKHTPCLYTAFQKIEDSILEQKLHHNFNQGVRDGYVRVRKVIITPTRLLLIAPELLMGNRVLRTFDKDGNGALRVLFRDDDGTPLRVNTVGPHLIQSTVFNTLTRGIYIGGKYRHFVYLGSSNSQMRDNGCYFYDDGDGGQAQKIRDQLGKFDRCNIPKMMARMGQCFTQAKVLI</sequence>
<keyword evidence="1" id="KW-0694">RNA-binding</keyword>
<evidence type="ECO:0000313" key="3">
    <source>
        <dbReference type="EMBL" id="VDK32637.1"/>
    </source>
</evidence>
<reference evidence="3 4" key="2">
    <citation type="submission" date="2018-11" db="EMBL/GenBank/DDBJ databases">
        <authorList>
            <consortium name="Pathogen Informatics"/>
        </authorList>
    </citation>
    <scope>NUCLEOTIDE SEQUENCE [LARGE SCALE GENOMIC DNA]</scope>
</reference>
<keyword evidence="4" id="KW-1185">Reference proteome</keyword>
<dbReference type="InterPro" id="IPR007855">
    <property type="entry name" value="RDRP"/>
</dbReference>
<evidence type="ECO:0000256" key="1">
    <source>
        <dbReference type="RuleBase" id="RU363098"/>
    </source>
</evidence>
<protein>
    <recommendedName>
        <fullName evidence="1">RNA-dependent RNA polymerase</fullName>
        <ecNumber evidence="1">2.7.7.48</ecNumber>
    </recommendedName>
</protein>
<dbReference type="WBParaSite" id="GPUH_0000217901-mRNA-1">
    <property type="protein sequence ID" value="GPUH_0000217901-mRNA-1"/>
    <property type="gene ID" value="GPUH_0000217901"/>
</dbReference>
<dbReference type="EMBL" id="UYRT01003100">
    <property type="protein sequence ID" value="VDK32637.1"/>
    <property type="molecule type" value="Genomic_DNA"/>
</dbReference>
<dbReference type="AlphaFoldDB" id="A0A183D0D3"/>
<comment type="similarity">
    <text evidence="1">Belongs to the RdRP family.</text>
</comment>
<dbReference type="GO" id="GO:0030422">
    <property type="term" value="P:siRNA processing"/>
    <property type="evidence" value="ECO:0007669"/>
    <property type="project" value="TreeGrafter"/>
</dbReference>
<gene>
    <name evidence="3" type="ORF">GPUH_LOCUS2174</name>
</gene>
<dbReference type="GO" id="GO:0003968">
    <property type="term" value="F:RNA-directed RNA polymerase activity"/>
    <property type="evidence" value="ECO:0007669"/>
    <property type="project" value="UniProtKB-KW"/>
</dbReference>